<dbReference type="SUPFAM" id="SSF46785">
    <property type="entry name" value="Winged helix' DNA-binding domain"/>
    <property type="match status" value="1"/>
</dbReference>
<sequence>MATLRALECFVAVLDHGSVTEAAARLHLSQPALSHQLAALEREIGAPVVERLPRGVRPTVAGRAVEADARAALAAARRVVETGRAVAAGSTGRLRIACAESMTAGLLAPVLRAWRRRSPDVHLTLTETTSADVLAAAVAADEADIAVGPRPDRWTGASGVIGPEEIVAVLPPGDPAADAPAITLAELAERPIVHYHPDNGLGGWLDAVAARHGVVLAAAMRTRQSATAARLAAAGLGAALVPTSALAASFAGTLRRLDPVLRRDVVTLVGRPGDPVVRRFEADLLRRGVPVPRAITAKLAPGRRSPAPT</sequence>
<evidence type="ECO:0000256" key="2">
    <source>
        <dbReference type="ARBA" id="ARBA00023015"/>
    </source>
</evidence>
<dbReference type="FunFam" id="1.10.10.10:FF:000001">
    <property type="entry name" value="LysR family transcriptional regulator"/>
    <property type="match status" value="1"/>
</dbReference>
<keyword evidence="7" id="KW-1185">Reference proteome</keyword>
<dbReference type="AlphaFoldDB" id="A0A2P4UIF1"/>
<evidence type="ECO:0000313" key="6">
    <source>
        <dbReference type="EMBL" id="POM24791.1"/>
    </source>
</evidence>
<dbReference type="RefSeq" id="WP_103563880.1">
    <property type="nucleotide sequence ID" value="NZ_MTBP01000002.1"/>
</dbReference>
<dbReference type="Pfam" id="PF00126">
    <property type="entry name" value="HTH_1"/>
    <property type="match status" value="1"/>
</dbReference>
<dbReference type="EMBL" id="MTBP01000002">
    <property type="protein sequence ID" value="POM24791.1"/>
    <property type="molecule type" value="Genomic_DNA"/>
</dbReference>
<dbReference type="InterPro" id="IPR036388">
    <property type="entry name" value="WH-like_DNA-bd_sf"/>
</dbReference>
<dbReference type="Pfam" id="PF03466">
    <property type="entry name" value="LysR_substrate"/>
    <property type="match status" value="1"/>
</dbReference>
<feature type="domain" description="HTH lysR-type" evidence="5">
    <location>
        <begin position="1"/>
        <end position="59"/>
    </location>
</feature>
<dbReference type="PROSITE" id="PS50931">
    <property type="entry name" value="HTH_LYSR"/>
    <property type="match status" value="1"/>
</dbReference>
<dbReference type="Gene3D" id="3.40.190.10">
    <property type="entry name" value="Periplasmic binding protein-like II"/>
    <property type="match status" value="2"/>
</dbReference>
<organism evidence="6 7">
    <name type="scientific">Actinomadura rubteroloni</name>
    <dbReference type="NCBI Taxonomy" id="1926885"/>
    <lineage>
        <taxon>Bacteria</taxon>
        <taxon>Bacillati</taxon>
        <taxon>Actinomycetota</taxon>
        <taxon>Actinomycetes</taxon>
        <taxon>Streptosporangiales</taxon>
        <taxon>Thermomonosporaceae</taxon>
        <taxon>Actinomadura</taxon>
    </lineage>
</organism>
<protein>
    <submittedName>
        <fullName evidence="6">HTH-type transcriptional regulator GltC</fullName>
    </submittedName>
</protein>
<evidence type="ECO:0000256" key="1">
    <source>
        <dbReference type="ARBA" id="ARBA00009437"/>
    </source>
</evidence>
<name>A0A2P4UIF1_9ACTN</name>
<dbReference type="InterPro" id="IPR036390">
    <property type="entry name" value="WH_DNA-bd_sf"/>
</dbReference>
<evidence type="ECO:0000256" key="3">
    <source>
        <dbReference type="ARBA" id="ARBA00023125"/>
    </source>
</evidence>
<reference evidence="6 7" key="1">
    <citation type="journal article" date="2017" name="Chemistry">
        <title>Isolation, Biosynthesis and Chemical Modifications of Rubterolones A-F: Rare Tropolone Alkaloids from Actinomadura sp. 5-2.</title>
        <authorList>
            <person name="Guo H."/>
            <person name="Benndorf R."/>
            <person name="Leichnitz D."/>
            <person name="Klassen J.L."/>
            <person name="Vollmers J."/>
            <person name="Gorls H."/>
            <person name="Steinacker M."/>
            <person name="Weigel C."/>
            <person name="Dahse H.M."/>
            <person name="Kaster A.K."/>
            <person name="de Beer Z.W."/>
            <person name="Poulsen M."/>
            <person name="Beemelmanns C."/>
        </authorList>
    </citation>
    <scope>NUCLEOTIDE SEQUENCE [LARGE SCALE GENOMIC DNA]</scope>
    <source>
        <strain evidence="6 7">5-2</strain>
    </source>
</reference>
<keyword evidence="3" id="KW-0238">DNA-binding</keyword>
<dbReference type="Proteomes" id="UP000242367">
    <property type="component" value="Unassembled WGS sequence"/>
</dbReference>
<dbReference type="InterPro" id="IPR000847">
    <property type="entry name" value="LysR_HTH_N"/>
</dbReference>
<comment type="caution">
    <text evidence="6">The sequence shown here is derived from an EMBL/GenBank/DDBJ whole genome shotgun (WGS) entry which is preliminary data.</text>
</comment>
<evidence type="ECO:0000313" key="7">
    <source>
        <dbReference type="Proteomes" id="UP000242367"/>
    </source>
</evidence>
<dbReference type="InterPro" id="IPR005119">
    <property type="entry name" value="LysR_subst-bd"/>
</dbReference>
<proteinExistence type="inferred from homology"/>
<dbReference type="CDD" id="cd05466">
    <property type="entry name" value="PBP2_LTTR_substrate"/>
    <property type="match status" value="1"/>
</dbReference>
<accession>A0A2P4UIF1</accession>
<dbReference type="GO" id="GO:0003677">
    <property type="term" value="F:DNA binding"/>
    <property type="evidence" value="ECO:0007669"/>
    <property type="project" value="UniProtKB-KW"/>
</dbReference>
<dbReference type="PANTHER" id="PTHR30346">
    <property type="entry name" value="TRANSCRIPTIONAL DUAL REGULATOR HCAR-RELATED"/>
    <property type="match status" value="1"/>
</dbReference>
<dbReference type="GO" id="GO:0003700">
    <property type="term" value="F:DNA-binding transcription factor activity"/>
    <property type="evidence" value="ECO:0007669"/>
    <property type="project" value="InterPro"/>
</dbReference>
<dbReference type="Gene3D" id="1.10.10.10">
    <property type="entry name" value="Winged helix-like DNA-binding domain superfamily/Winged helix DNA-binding domain"/>
    <property type="match status" value="1"/>
</dbReference>
<dbReference type="PANTHER" id="PTHR30346:SF28">
    <property type="entry name" value="HTH-TYPE TRANSCRIPTIONAL REGULATOR CYNR"/>
    <property type="match status" value="1"/>
</dbReference>
<gene>
    <name evidence="6" type="primary">gltC_3</name>
    <name evidence="6" type="ORF">BTM25_34290</name>
</gene>
<keyword evidence="4" id="KW-0804">Transcription</keyword>
<evidence type="ECO:0000259" key="5">
    <source>
        <dbReference type="PROSITE" id="PS50931"/>
    </source>
</evidence>
<dbReference type="SUPFAM" id="SSF53850">
    <property type="entry name" value="Periplasmic binding protein-like II"/>
    <property type="match status" value="1"/>
</dbReference>
<dbReference type="GO" id="GO:0032993">
    <property type="term" value="C:protein-DNA complex"/>
    <property type="evidence" value="ECO:0007669"/>
    <property type="project" value="TreeGrafter"/>
</dbReference>
<evidence type="ECO:0000256" key="4">
    <source>
        <dbReference type="ARBA" id="ARBA00023163"/>
    </source>
</evidence>
<comment type="similarity">
    <text evidence="1">Belongs to the LysR transcriptional regulatory family.</text>
</comment>
<keyword evidence="2" id="KW-0805">Transcription regulation</keyword>
<dbReference type="PRINTS" id="PR00039">
    <property type="entry name" value="HTHLYSR"/>
</dbReference>